<dbReference type="GO" id="GO:0015627">
    <property type="term" value="C:type II protein secretion system complex"/>
    <property type="evidence" value="ECO:0007669"/>
    <property type="project" value="InterPro"/>
</dbReference>
<keyword evidence="8 10" id="KW-1133">Transmembrane helix</keyword>
<dbReference type="Proteomes" id="UP000504724">
    <property type="component" value="Chromosome"/>
</dbReference>
<keyword evidence="6 10" id="KW-0812">Transmembrane</keyword>
<keyword evidence="9 10" id="KW-0472">Membrane</keyword>
<keyword evidence="12" id="KW-1185">Reference proteome</keyword>
<keyword evidence="3" id="KW-0813">Transport</keyword>
<dbReference type="GO" id="GO:0015628">
    <property type="term" value="P:protein secretion by the type II secretion system"/>
    <property type="evidence" value="ECO:0007669"/>
    <property type="project" value="InterPro"/>
</dbReference>
<gene>
    <name evidence="11" type="ORF">HQN79_10120</name>
</gene>
<dbReference type="KEGG" id="txa:HQN79_10120"/>
<dbReference type="Pfam" id="PF04612">
    <property type="entry name" value="T2SSM"/>
    <property type="match status" value="1"/>
</dbReference>
<accession>A0A7D4SZG4</accession>
<dbReference type="GO" id="GO:0005886">
    <property type="term" value="C:plasma membrane"/>
    <property type="evidence" value="ECO:0007669"/>
    <property type="project" value="UniProtKB-SubCell"/>
</dbReference>
<protein>
    <submittedName>
        <fullName evidence="11">Type II secretion system protein M</fullName>
    </submittedName>
</protein>
<evidence type="ECO:0000256" key="2">
    <source>
        <dbReference type="ARBA" id="ARBA00010637"/>
    </source>
</evidence>
<dbReference type="InterPro" id="IPR023229">
    <property type="entry name" value="T2SS_M_periplasmic_sf"/>
</dbReference>
<dbReference type="SUPFAM" id="SSF103054">
    <property type="entry name" value="General secretion pathway protein M, EpsM"/>
    <property type="match status" value="1"/>
</dbReference>
<evidence type="ECO:0000256" key="5">
    <source>
        <dbReference type="ARBA" id="ARBA00022519"/>
    </source>
</evidence>
<keyword evidence="5" id="KW-0997">Cell inner membrane</keyword>
<evidence type="ECO:0000256" key="3">
    <source>
        <dbReference type="ARBA" id="ARBA00022448"/>
    </source>
</evidence>
<keyword evidence="4" id="KW-1003">Cell membrane</keyword>
<dbReference type="InterPro" id="IPR007690">
    <property type="entry name" value="T2SS_GspM"/>
</dbReference>
<evidence type="ECO:0000256" key="6">
    <source>
        <dbReference type="ARBA" id="ARBA00022692"/>
    </source>
</evidence>
<proteinExistence type="inferred from homology"/>
<dbReference type="AlphaFoldDB" id="A0A7D4SZG4"/>
<dbReference type="Gene3D" id="3.30.1360.100">
    <property type="entry name" value="General secretion pathway protein M, EpsM"/>
    <property type="match status" value="1"/>
</dbReference>
<feature type="transmembrane region" description="Helical" evidence="10">
    <location>
        <begin position="29"/>
        <end position="47"/>
    </location>
</feature>
<comment type="subcellular location">
    <subcellularLocation>
        <location evidence="1">Cell inner membrane</location>
        <topology evidence="1">Single-pass membrane protein</topology>
    </subcellularLocation>
</comment>
<comment type="similarity">
    <text evidence="2">Belongs to the GSP M family.</text>
</comment>
<evidence type="ECO:0000256" key="10">
    <source>
        <dbReference type="SAM" id="Phobius"/>
    </source>
</evidence>
<evidence type="ECO:0000313" key="11">
    <source>
        <dbReference type="EMBL" id="QKI89904.1"/>
    </source>
</evidence>
<dbReference type="EMBL" id="CP054020">
    <property type="protein sequence ID" value="QKI89904.1"/>
    <property type="molecule type" value="Genomic_DNA"/>
</dbReference>
<reference evidence="11 12" key="1">
    <citation type="submission" date="2020-05" db="EMBL/GenBank/DDBJ databases">
        <title>Thiomicrorhabdus sediminis sp.nov. and Thiomicrorhabdus xiamenensis sp.nov., novel sulfur-oxidizing bacteria isolated from coastal sediment.</title>
        <authorList>
            <person name="Liu X."/>
        </authorList>
    </citation>
    <scope>NUCLEOTIDE SEQUENCE [LARGE SCALE GENOMIC DNA]</scope>
    <source>
        <strain evidence="11 12">G2</strain>
    </source>
</reference>
<evidence type="ECO:0000256" key="4">
    <source>
        <dbReference type="ARBA" id="ARBA00022475"/>
    </source>
</evidence>
<dbReference type="RefSeq" id="WP_173286166.1">
    <property type="nucleotide sequence ID" value="NZ_CP054020.1"/>
</dbReference>
<evidence type="ECO:0000313" key="12">
    <source>
        <dbReference type="Proteomes" id="UP000504724"/>
    </source>
</evidence>
<evidence type="ECO:0000256" key="7">
    <source>
        <dbReference type="ARBA" id="ARBA00022927"/>
    </source>
</evidence>
<organism evidence="11 12">
    <name type="scientific">Thiomicrorhabdus xiamenensis</name>
    <dbReference type="NCBI Taxonomy" id="2739063"/>
    <lineage>
        <taxon>Bacteria</taxon>
        <taxon>Pseudomonadati</taxon>
        <taxon>Pseudomonadota</taxon>
        <taxon>Gammaproteobacteria</taxon>
        <taxon>Thiotrichales</taxon>
        <taxon>Piscirickettsiaceae</taxon>
        <taxon>Thiomicrorhabdus</taxon>
    </lineage>
</organism>
<name>A0A7D4SZG4_9GAMM</name>
<evidence type="ECO:0000256" key="8">
    <source>
        <dbReference type="ARBA" id="ARBA00022989"/>
    </source>
</evidence>
<keyword evidence="7" id="KW-0653">Protein transport</keyword>
<evidence type="ECO:0000256" key="1">
    <source>
        <dbReference type="ARBA" id="ARBA00004377"/>
    </source>
</evidence>
<sequence>MWSQIENLLQPIKLRFNAFWQPLADREKVLLAMLGIFLFWVLLYALLWQPIQQQQKEAHQQLLNAQNQWQWLNQQIPLWQRQGPEQNQAAISNRNQLMSKVQQSLRQLNLHKQISKVDLTSKGVKVVFKQADAPRLLQWLATLEQEGVVSQRAQIVPLEGGVVEAQIEFVVPE</sequence>
<evidence type="ECO:0000256" key="9">
    <source>
        <dbReference type="ARBA" id="ARBA00023136"/>
    </source>
</evidence>